<feature type="compositionally biased region" description="Basic and acidic residues" evidence="1">
    <location>
        <begin position="121"/>
        <end position="131"/>
    </location>
</feature>
<feature type="domain" description="J" evidence="2">
    <location>
        <begin position="10"/>
        <end position="77"/>
    </location>
</feature>
<dbReference type="CDD" id="cd06257">
    <property type="entry name" value="DnaJ"/>
    <property type="match status" value="1"/>
</dbReference>
<evidence type="ECO:0000313" key="4">
    <source>
        <dbReference type="Proteomes" id="UP000838763"/>
    </source>
</evidence>
<comment type="caution">
    <text evidence="3">The sequence shown here is derived from an EMBL/GenBank/DDBJ whole genome shotgun (WGS) entry which is preliminary data.</text>
</comment>
<dbReference type="PROSITE" id="PS50076">
    <property type="entry name" value="DNAJ_2"/>
    <property type="match status" value="1"/>
</dbReference>
<name>A0A9P1GVH1_9PEZI</name>
<feature type="region of interest" description="Disordered" evidence="1">
    <location>
        <begin position="84"/>
        <end position="307"/>
    </location>
</feature>
<feature type="region of interest" description="Disordered" evidence="1">
    <location>
        <begin position="344"/>
        <end position="418"/>
    </location>
</feature>
<dbReference type="EMBL" id="CALLCH030000001">
    <property type="protein sequence ID" value="CAI4210715.1"/>
    <property type="molecule type" value="Genomic_DNA"/>
</dbReference>
<feature type="compositionally biased region" description="Basic and acidic residues" evidence="1">
    <location>
        <begin position="262"/>
        <end position="275"/>
    </location>
</feature>
<feature type="compositionally biased region" description="Polar residues" evidence="1">
    <location>
        <begin position="187"/>
        <end position="208"/>
    </location>
</feature>
<dbReference type="PROSITE" id="PS00636">
    <property type="entry name" value="DNAJ_1"/>
    <property type="match status" value="1"/>
</dbReference>
<dbReference type="InterPro" id="IPR001623">
    <property type="entry name" value="DnaJ_domain"/>
</dbReference>
<feature type="compositionally biased region" description="Basic and acidic residues" evidence="1">
    <location>
        <begin position="380"/>
        <end position="394"/>
    </location>
</feature>
<dbReference type="SUPFAM" id="SSF46565">
    <property type="entry name" value="Chaperone J-domain"/>
    <property type="match status" value="1"/>
</dbReference>
<feature type="compositionally biased region" description="Basic residues" evidence="1">
    <location>
        <begin position="725"/>
        <end position="735"/>
    </location>
</feature>
<feature type="compositionally biased region" description="Basic and acidic residues" evidence="1">
    <location>
        <begin position="702"/>
        <end position="711"/>
    </location>
</feature>
<dbReference type="Proteomes" id="UP000838763">
    <property type="component" value="Unassembled WGS sequence"/>
</dbReference>
<dbReference type="InterPro" id="IPR036869">
    <property type="entry name" value="J_dom_sf"/>
</dbReference>
<dbReference type="SMART" id="SM00271">
    <property type="entry name" value="DnaJ"/>
    <property type="match status" value="1"/>
</dbReference>
<dbReference type="PRINTS" id="PR00625">
    <property type="entry name" value="JDOMAIN"/>
</dbReference>
<dbReference type="PANTHER" id="PTHR45098">
    <property type="entry name" value="DNAJ DOMAIN CONTAINING PROTEIN, EXPRESSED"/>
    <property type="match status" value="1"/>
</dbReference>
<reference evidence="3" key="1">
    <citation type="submission" date="2022-11" db="EMBL/GenBank/DDBJ databases">
        <authorList>
            <person name="Scott C."/>
            <person name="Bruce N."/>
        </authorList>
    </citation>
    <scope>NUCLEOTIDE SEQUENCE</scope>
</reference>
<feature type="compositionally biased region" description="Basic and acidic residues" evidence="1">
    <location>
        <begin position="84"/>
        <end position="102"/>
    </location>
</feature>
<proteinExistence type="predicted"/>
<feature type="compositionally biased region" description="Basic and acidic residues" evidence="1">
    <location>
        <begin position="644"/>
        <end position="668"/>
    </location>
</feature>
<evidence type="ECO:0000256" key="1">
    <source>
        <dbReference type="SAM" id="MobiDB-lite"/>
    </source>
</evidence>
<dbReference type="Gene3D" id="1.10.287.110">
    <property type="entry name" value="DnaJ domain"/>
    <property type="match status" value="1"/>
</dbReference>
<dbReference type="AlphaFoldDB" id="A0A9P1GVH1"/>
<sequence length="735" mass="82277">MALVYEADRDFYKLLGLQDPNNVTEQIVRQAYLKCARRAHPDRDRSNDAATENFQDLQQAYEILKDDAKRQKYNRLRLETMRKEDARKREEDRKRANDEFHRGRNRRRGAGTAAQKQQFGPEKRANARKFGETSSTQSRAQKQAPETKPRAPTSKTPRKPAAARAGSFAQWSKEQMMSDESPKNGYRPTSTTGDEPRAKSSSYASTPRTEIPRPPMPGGASDTDSDHLESIIRGRTSAPYQKAFGEKTNPTDRQPFAASSEEEGRGRRPTKETRTPNRPSRATANGDTNQANPNFGFPMNGQVNGFYPAAQRANPSIANAKYTSDAEEIDRLATNIDPRHATVSDEAEEPTVNVNVKPTKPRNSGVGGAPRARAMPVEPSKPEWRAGKPGEARAKAAVAHHSPRSPLKPTTGGSEDTDEFRTTLHELKNVPPFPPLGEHTDKKAAKVPRVLEMPEPPTAPIFPAPLGANGIRPTPEILSAYRRAFDTYMSHWSLYNSAMVTHFRERQKHIAAAAAASAKDVVAEKQRIREQKEWSRQDREVRRSVKFYKHRKSSSTVHPIFDLARPTLIPTIQYLHHIAPTLKRNIKMSESKSGAWSDADKAHLLMEILAQWRPTRGHIDWDKVDLNGRTKKANQQAWHKFMTELKNKHGESKDKQDRDVDGGEEAKDKSRKRGAAKGRGKGKGKLESDSESEGPGSLTKRAKIEVVIKQDGDDEDSKALIATPVKRRGRPPSKL</sequence>
<feature type="region of interest" description="Disordered" evidence="1">
    <location>
        <begin position="644"/>
        <end position="735"/>
    </location>
</feature>
<accession>A0A9P1GVH1</accession>
<gene>
    <name evidence="3" type="ORF">PPNO1_LOCUS516</name>
</gene>
<organism evidence="3 4">
    <name type="scientific">Parascedosporium putredinis</name>
    <dbReference type="NCBI Taxonomy" id="1442378"/>
    <lineage>
        <taxon>Eukaryota</taxon>
        <taxon>Fungi</taxon>
        <taxon>Dikarya</taxon>
        <taxon>Ascomycota</taxon>
        <taxon>Pezizomycotina</taxon>
        <taxon>Sordariomycetes</taxon>
        <taxon>Hypocreomycetidae</taxon>
        <taxon>Microascales</taxon>
        <taxon>Microascaceae</taxon>
        <taxon>Parascedosporium</taxon>
    </lineage>
</organism>
<evidence type="ECO:0000259" key="2">
    <source>
        <dbReference type="PROSITE" id="PS50076"/>
    </source>
</evidence>
<feature type="compositionally biased region" description="Basic residues" evidence="1">
    <location>
        <begin position="669"/>
        <end position="683"/>
    </location>
</feature>
<feature type="compositionally biased region" description="Polar residues" evidence="1">
    <location>
        <begin position="276"/>
        <end position="293"/>
    </location>
</feature>
<evidence type="ECO:0000313" key="3">
    <source>
        <dbReference type="EMBL" id="CAI4210715.1"/>
    </source>
</evidence>
<protein>
    <recommendedName>
        <fullName evidence="2">J domain-containing protein</fullName>
    </recommendedName>
</protein>
<dbReference type="Pfam" id="PF00226">
    <property type="entry name" value="DnaJ"/>
    <property type="match status" value="1"/>
</dbReference>
<feature type="compositionally biased region" description="Polar residues" evidence="1">
    <location>
        <begin position="132"/>
        <end position="141"/>
    </location>
</feature>
<keyword evidence="4" id="KW-1185">Reference proteome</keyword>
<dbReference type="InterPro" id="IPR018253">
    <property type="entry name" value="DnaJ_domain_CS"/>
</dbReference>
<dbReference type="PANTHER" id="PTHR45098:SF1">
    <property type="entry name" value="DNAJ DOMAIN CONTAINING PROTEIN, EXPRESSED"/>
    <property type="match status" value="1"/>
</dbReference>
<dbReference type="OrthoDB" id="10250354at2759"/>